<evidence type="ECO:0000313" key="2">
    <source>
        <dbReference type="EMBL" id="CAH2071937.1"/>
    </source>
</evidence>
<organism evidence="2 3">
    <name type="scientific">Iphiclides podalirius</name>
    <name type="common">scarce swallowtail</name>
    <dbReference type="NCBI Taxonomy" id="110791"/>
    <lineage>
        <taxon>Eukaryota</taxon>
        <taxon>Metazoa</taxon>
        <taxon>Ecdysozoa</taxon>
        <taxon>Arthropoda</taxon>
        <taxon>Hexapoda</taxon>
        <taxon>Insecta</taxon>
        <taxon>Pterygota</taxon>
        <taxon>Neoptera</taxon>
        <taxon>Endopterygota</taxon>
        <taxon>Lepidoptera</taxon>
        <taxon>Glossata</taxon>
        <taxon>Ditrysia</taxon>
        <taxon>Papilionoidea</taxon>
        <taxon>Papilionidae</taxon>
        <taxon>Papilioninae</taxon>
        <taxon>Iphiclides</taxon>
    </lineage>
</organism>
<dbReference type="Proteomes" id="UP000837857">
    <property type="component" value="Chromosome 6"/>
</dbReference>
<evidence type="ECO:0000313" key="3">
    <source>
        <dbReference type="Proteomes" id="UP000837857"/>
    </source>
</evidence>
<sequence>MNLCGRILLTISFVLAEIIVAEITKWIENGRPTAHKCLTRDDAKESVAPPSTAFVFIREASATTSSLIEHDGYVRTSRH</sequence>
<keyword evidence="3" id="KW-1185">Reference proteome</keyword>
<dbReference type="EMBL" id="OW152818">
    <property type="protein sequence ID" value="CAH2071937.1"/>
    <property type="molecule type" value="Genomic_DNA"/>
</dbReference>
<feature type="chain" id="PRO_5046258626" description="Secreted protein" evidence="1">
    <location>
        <begin position="17"/>
        <end position="79"/>
    </location>
</feature>
<gene>
    <name evidence="2" type="ORF">IPOD504_LOCUS15333</name>
</gene>
<evidence type="ECO:0008006" key="4">
    <source>
        <dbReference type="Google" id="ProtNLM"/>
    </source>
</evidence>
<keyword evidence="1" id="KW-0732">Signal</keyword>
<reference evidence="2" key="1">
    <citation type="submission" date="2022-03" db="EMBL/GenBank/DDBJ databases">
        <authorList>
            <person name="Martin H S."/>
        </authorList>
    </citation>
    <scope>NUCLEOTIDE SEQUENCE</scope>
</reference>
<proteinExistence type="predicted"/>
<accession>A0ABN8J1E2</accession>
<feature type="non-terminal residue" evidence="2">
    <location>
        <position position="79"/>
    </location>
</feature>
<evidence type="ECO:0000256" key="1">
    <source>
        <dbReference type="SAM" id="SignalP"/>
    </source>
</evidence>
<protein>
    <recommendedName>
        <fullName evidence="4">Secreted protein</fullName>
    </recommendedName>
</protein>
<feature type="signal peptide" evidence="1">
    <location>
        <begin position="1"/>
        <end position="16"/>
    </location>
</feature>
<name>A0ABN8J1E2_9NEOP</name>